<evidence type="ECO:0000256" key="3">
    <source>
        <dbReference type="ARBA" id="ARBA00010646"/>
    </source>
</evidence>
<sequence>MSQAEKLALLEKLQGEDGAQMGKGLQMRQERAEELKEPAAQEELAETLQVLDIDRTTAVAQSVAVPMVDRTMWQPDGIQGLDVSSHQEDPETGTSVNWQDEWKHGARFVYVKTTEALSYKNPYFSKQHAGATGVGMVRGAYHFAIPNVSSGRAQANYMVDNGGGWSADGKTLPPLLDIEWNPYLELGNACYNMSPSQIVAWIKDFSATIKARTGRLPAIYTAASWWKDCTGSSTAFKGYPLHVANYPSPGYTLAKPALPAGWTDWEIWQYSPSGPYAGDSNVWHGTMAELRDFAANRTVTYNHSSLTASPGDMDRDGRPDLVTRLPDGNLWFYPGNGAGGYGAAVRIGGGWQVFNALVGAGTYDGDAYPDLLARHSDGALWFYAGTGKASFKAGVRVGASGWNVFADLIGAGDLNGDGRRDLLGRKADGTVYFYPGLGTGRTGTRVAAATGWQVYDSLAGVQDFNGDGAPDLVARKPDGSLWLLAGTGKPAAPGSLFGAPRRIGASGWQAFDRLLGVMDNNRDGKNDLLGIYPDGRLAFYAGTQMRDWSGMKPRVAVGGSGWAGFTLVLAPGDFNGDSKADLIGRKTDGTLWFAAGNGKGGHAAPVRIGRGWNIYTALVGVGDYNADGKNDLLARQSDGTLWFYAGTGSVTSSQEGYRARVKVGNSGWNQFSSLLGAGDVDGNGRQDLVALRPDGSAWLYSGQGNGRPGTRSQIGGGWNAYRQVVAAGDYDGDRRADLLGGKADGTLWMRSGTGSTAAGMFAAEKRIGSSGWQQYNRLLGPGDFNNDGKVDLLATKADGSMYFYAGTRFTNSGLAARAAAGRL</sequence>
<evidence type="ECO:0000256" key="6">
    <source>
        <dbReference type="ARBA" id="ARBA00022529"/>
    </source>
</evidence>
<reference evidence="13 14" key="1">
    <citation type="journal article" date="2013" name="Genome Announc.">
        <title>Draft Genome Sequence of Arthrobacter crystallopoietes Strain BAB-32, Revealing Genes for Bioremediation.</title>
        <authorList>
            <person name="Joshi M.N."/>
            <person name="Pandit A.S."/>
            <person name="Sharma A."/>
            <person name="Pandya R.V."/>
            <person name="Desai S.M."/>
            <person name="Saxena A.K."/>
            <person name="Bagatharia S.B."/>
        </authorList>
    </citation>
    <scope>NUCLEOTIDE SEQUENCE [LARGE SCALE GENOMIC DNA]</scope>
    <source>
        <strain evidence="13 14">BAB-32</strain>
    </source>
</reference>
<comment type="subcellular location">
    <subcellularLocation>
        <location evidence="2">Secreted</location>
    </subcellularLocation>
</comment>
<name>N1V2N7_9MICC</name>
<dbReference type="Gene3D" id="3.20.20.80">
    <property type="entry name" value="Glycosidases"/>
    <property type="match status" value="1"/>
</dbReference>
<dbReference type="GO" id="GO:0016998">
    <property type="term" value="P:cell wall macromolecule catabolic process"/>
    <property type="evidence" value="ECO:0007669"/>
    <property type="project" value="InterPro"/>
</dbReference>
<comment type="caution">
    <text evidence="13">The sequence shown here is derived from an EMBL/GenBank/DDBJ whole genome shotgun (WGS) entry which is preliminary data.</text>
</comment>
<evidence type="ECO:0000256" key="7">
    <source>
        <dbReference type="ARBA" id="ARBA00022638"/>
    </source>
</evidence>
<evidence type="ECO:0000256" key="5">
    <source>
        <dbReference type="ARBA" id="ARBA00022525"/>
    </source>
</evidence>
<evidence type="ECO:0000256" key="10">
    <source>
        <dbReference type="ARBA" id="ARBA00023157"/>
    </source>
</evidence>
<keyword evidence="9" id="KW-0378">Hydrolase</keyword>
<dbReference type="SUPFAM" id="SSF51445">
    <property type="entry name" value="(Trans)glycosidases"/>
    <property type="match status" value="1"/>
</dbReference>
<dbReference type="PROSITE" id="PS51904">
    <property type="entry name" value="GLYCOSYL_HYDROL_F25_2"/>
    <property type="match status" value="1"/>
</dbReference>
<keyword evidence="14" id="KW-1185">Reference proteome</keyword>
<dbReference type="FunFam" id="3.20.20.80:FF:000060">
    <property type="entry name" value="Lysozyme M1"/>
    <property type="match status" value="1"/>
</dbReference>
<accession>N1V2N7</accession>
<dbReference type="GO" id="GO:0042742">
    <property type="term" value="P:defense response to bacterium"/>
    <property type="evidence" value="ECO:0007669"/>
    <property type="project" value="UniProtKB-KW"/>
</dbReference>
<keyword evidence="10" id="KW-1015">Disulfide bond</keyword>
<evidence type="ECO:0000256" key="11">
    <source>
        <dbReference type="ARBA" id="ARBA00023295"/>
    </source>
</evidence>
<dbReference type="EC" id="3.2.1.17" evidence="4"/>
<evidence type="ECO:0000313" key="14">
    <source>
        <dbReference type="Proteomes" id="UP000010729"/>
    </source>
</evidence>
<dbReference type="SMART" id="SM00641">
    <property type="entry name" value="Glyco_25"/>
    <property type="match status" value="1"/>
</dbReference>
<protein>
    <recommendedName>
        <fullName evidence="4">lysozyme</fullName>
        <ecNumber evidence="4">3.2.1.17</ecNumber>
    </recommendedName>
</protein>
<proteinExistence type="inferred from homology"/>
<keyword evidence="11" id="KW-0326">Glycosidase</keyword>
<organism evidence="13 14">
    <name type="scientific">Arthrobacter crystallopoietes BAB-32</name>
    <dbReference type="NCBI Taxonomy" id="1246476"/>
    <lineage>
        <taxon>Bacteria</taxon>
        <taxon>Bacillati</taxon>
        <taxon>Actinomycetota</taxon>
        <taxon>Actinomycetes</taxon>
        <taxon>Micrococcales</taxon>
        <taxon>Micrococcaceae</taxon>
        <taxon>Crystallibacter</taxon>
    </lineage>
</organism>
<evidence type="ECO:0000256" key="9">
    <source>
        <dbReference type="ARBA" id="ARBA00022801"/>
    </source>
</evidence>
<dbReference type="InterPro" id="IPR018077">
    <property type="entry name" value="Glyco_hydro_fam25_subgr"/>
</dbReference>
<dbReference type="GO" id="GO:0005576">
    <property type="term" value="C:extracellular region"/>
    <property type="evidence" value="ECO:0007669"/>
    <property type="project" value="UniProtKB-SubCell"/>
</dbReference>
<dbReference type="Pfam" id="PF13517">
    <property type="entry name" value="FG-GAP_3"/>
    <property type="match status" value="3"/>
</dbReference>
<dbReference type="AlphaFoldDB" id="N1V2N7"/>
<dbReference type="Proteomes" id="UP000010729">
    <property type="component" value="Unassembled WGS sequence"/>
</dbReference>
<keyword evidence="5" id="KW-0964">Secreted</keyword>
<dbReference type="InterPro" id="IPR017853">
    <property type="entry name" value="GH"/>
</dbReference>
<keyword evidence="6" id="KW-0929">Antimicrobial</keyword>
<comment type="similarity">
    <text evidence="3">Belongs to the glycosyl hydrolase 25 family.</text>
</comment>
<dbReference type="EMBL" id="ANPE02000122">
    <property type="protein sequence ID" value="EMY34307.1"/>
    <property type="molecule type" value="Genomic_DNA"/>
</dbReference>
<evidence type="ECO:0000256" key="2">
    <source>
        <dbReference type="ARBA" id="ARBA00004613"/>
    </source>
</evidence>
<dbReference type="CDD" id="cd06412">
    <property type="entry name" value="GH25_CH-type"/>
    <property type="match status" value="1"/>
</dbReference>
<evidence type="ECO:0000313" key="13">
    <source>
        <dbReference type="EMBL" id="EMY34307.1"/>
    </source>
</evidence>
<dbReference type="PANTHER" id="PTHR44103">
    <property type="entry name" value="PROPROTEIN CONVERTASE P"/>
    <property type="match status" value="1"/>
</dbReference>
<keyword evidence="8" id="KW-0732">Signal</keyword>
<dbReference type="Pfam" id="PF01183">
    <property type="entry name" value="Glyco_hydro_25"/>
    <property type="match status" value="1"/>
</dbReference>
<dbReference type="GO" id="GO:0003796">
    <property type="term" value="F:lysozyme activity"/>
    <property type="evidence" value="ECO:0007669"/>
    <property type="project" value="UniProtKB-EC"/>
</dbReference>
<dbReference type="SUPFAM" id="SSF69318">
    <property type="entry name" value="Integrin alpha N-terminal domain"/>
    <property type="match status" value="2"/>
</dbReference>
<dbReference type="GO" id="GO:0009253">
    <property type="term" value="P:peptidoglycan catabolic process"/>
    <property type="evidence" value="ECO:0007669"/>
    <property type="project" value="InterPro"/>
</dbReference>
<dbReference type="GO" id="GO:0031640">
    <property type="term" value="P:killing of cells of another organism"/>
    <property type="evidence" value="ECO:0007669"/>
    <property type="project" value="UniProtKB-KW"/>
</dbReference>
<comment type="catalytic activity">
    <reaction evidence="1">
        <text>Hydrolysis of (1-&gt;4)-beta-linkages between N-acetylmuramic acid and N-acetyl-D-glucosamine residues in a peptidoglycan and between N-acetyl-D-glucosamine residues in chitodextrins.</text>
        <dbReference type="EC" id="3.2.1.17"/>
    </reaction>
</comment>
<comment type="function">
    <text evidence="12">This enzyme has both lysozyme (acetylmuramidase) and diacetylmuramidase activities.</text>
</comment>
<dbReference type="InterPro" id="IPR028994">
    <property type="entry name" value="Integrin_alpha_N"/>
</dbReference>
<evidence type="ECO:0000256" key="1">
    <source>
        <dbReference type="ARBA" id="ARBA00000632"/>
    </source>
</evidence>
<dbReference type="InterPro" id="IPR002053">
    <property type="entry name" value="Glyco_hydro_25"/>
</dbReference>
<keyword evidence="7" id="KW-0081">Bacteriolytic enzyme</keyword>
<evidence type="ECO:0000256" key="4">
    <source>
        <dbReference type="ARBA" id="ARBA00012732"/>
    </source>
</evidence>
<dbReference type="Gene3D" id="2.115.10.10">
    <property type="entry name" value="Tachylectin 2"/>
    <property type="match status" value="3"/>
</dbReference>
<dbReference type="PANTHER" id="PTHR44103:SF1">
    <property type="entry name" value="PROPROTEIN CONVERTASE P"/>
    <property type="match status" value="1"/>
</dbReference>
<dbReference type="InterPro" id="IPR013517">
    <property type="entry name" value="FG-GAP"/>
</dbReference>
<gene>
    <name evidence="13" type="ORF">D477_010406</name>
</gene>
<evidence type="ECO:0000256" key="12">
    <source>
        <dbReference type="ARBA" id="ARBA00055588"/>
    </source>
</evidence>
<evidence type="ECO:0000256" key="8">
    <source>
        <dbReference type="ARBA" id="ARBA00022729"/>
    </source>
</evidence>